<gene>
    <name evidence="5" type="ORF">DV706_06605</name>
</gene>
<keyword evidence="3" id="KW-0479">Metal-binding</keyword>
<keyword evidence="3" id="KW-0560">Oxidoreductase</keyword>
<dbReference type="InterPro" id="IPR001128">
    <property type="entry name" value="Cyt_P450"/>
</dbReference>
<feature type="region of interest" description="Disordered" evidence="4">
    <location>
        <begin position="1"/>
        <end position="36"/>
    </location>
</feature>
<keyword evidence="3" id="KW-0349">Heme</keyword>
<dbReference type="KEGG" id="nbg:DV706_06605"/>
<name>A0A4D6HNF8_9EURY</name>
<comment type="cofactor">
    <cofactor evidence="1">
        <name>heme</name>
        <dbReference type="ChEBI" id="CHEBI:30413"/>
    </cofactor>
</comment>
<dbReference type="RefSeq" id="WP_006065418.1">
    <property type="nucleotide sequence ID" value="NZ_CP031305.1"/>
</dbReference>
<evidence type="ECO:0000313" key="6">
    <source>
        <dbReference type="Proteomes" id="UP000296822"/>
    </source>
</evidence>
<sequence length="497" mass="56076">MNERRTTADDREPTTDAEGKTGPTRAAVGTPPPGPRGLPVINSTLGFARDPLEFLSSIREYGDVAHYEAFGREFVVVSDPGLVETVLVARDDEFWRGEFEHEFSEVLDVEGLFFAEGERWRNQRLLLQNAFTPARIQSYADDMVDETVRLVEDWSDGEVVDVREAMSTLTLRALTRSLFDLEYKEPRFSEPNRGSHPRSFGGDRADCVQRWVQAMGAYSDSEFFGIRAVLPTWLPSRAEREYRRATADVEALVEEMVAERRRSDAAGGDLLSLLATGEYPNGSRPTAEEITGQLQLFLLAGHETTATVLTYACWLLAAADVEDVRSRLEQEVTTVCGDRDPTFADLPDLAITEAVGREAMRLYPPLPFLQREPHEATTLAGYRIGPATTVQLNMYGIHRDERWWSEPDAFRPDRWLSNDEDGRSVVADRDDRPEYAYFPFGGGSRHCIGMRFAMAELQLSLATMVRRVDLERVTESIDPTPRVSLDPGPVEMRVRRR</sequence>
<feature type="compositionally biased region" description="Basic and acidic residues" evidence="4">
    <location>
        <begin position="1"/>
        <end position="19"/>
    </location>
</feature>
<proteinExistence type="inferred from homology"/>
<dbReference type="InterPro" id="IPR050121">
    <property type="entry name" value="Cytochrome_P450_monoxygenase"/>
</dbReference>
<evidence type="ECO:0000313" key="5">
    <source>
        <dbReference type="EMBL" id="QCC54187.1"/>
    </source>
</evidence>
<evidence type="ECO:0000256" key="2">
    <source>
        <dbReference type="ARBA" id="ARBA00010617"/>
    </source>
</evidence>
<dbReference type="GO" id="GO:0005506">
    <property type="term" value="F:iron ion binding"/>
    <property type="evidence" value="ECO:0007669"/>
    <property type="project" value="InterPro"/>
</dbReference>
<evidence type="ECO:0000256" key="1">
    <source>
        <dbReference type="ARBA" id="ARBA00001971"/>
    </source>
</evidence>
<organism evidence="5 6">
    <name type="scientific">Natronorubrum bangense</name>
    <dbReference type="NCBI Taxonomy" id="61858"/>
    <lineage>
        <taxon>Archaea</taxon>
        <taxon>Methanobacteriati</taxon>
        <taxon>Methanobacteriota</taxon>
        <taxon>Stenosarchaea group</taxon>
        <taxon>Halobacteria</taxon>
        <taxon>Halobacteriales</taxon>
        <taxon>Natrialbaceae</taxon>
        <taxon>Natronorubrum</taxon>
    </lineage>
</organism>
<dbReference type="PRINTS" id="PR00463">
    <property type="entry name" value="EP450I"/>
</dbReference>
<dbReference type="PRINTS" id="PR00385">
    <property type="entry name" value="P450"/>
</dbReference>
<dbReference type="InterPro" id="IPR017972">
    <property type="entry name" value="Cyt_P450_CS"/>
</dbReference>
<dbReference type="InterPro" id="IPR002401">
    <property type="entry name" value="Cyt_P450_E_grp-I"/>
</dbReference>
<dbReference type="PANTHER" id="PTHR24305:SF166">
    <property type="entry name" value="CYTOCHROME P450 12A4, MITOCHONDRIAL-RELATED"/>
    <property type="match status" value="1"/>
</dbReference>
<dbReference type="AlphaFoldDB" id="A0A4D6HNF8"/>
<protein>
    <submittedName>
        <fullName evidence="5">Cytochrome P450</fullName>
    </submittedName>
</protein>
<dbReference type="EMBL" id="CP031305">
    <property type="protein sequence ID" value="QCC54187.1"/>
    <property type="molecule type" value="Genomic_DNA"/>
</dbReference>
<dbReference type="GO" id="GO:0020037">
    <property type="term" value="F:heme binding"/>
    <property type="evidence" value="ECO:0007669"/>
    <property type="project" value="InterPro"/>
</dbReference>
<keyword evidence="3" id="KW-0503">Monooxygenase</keyword>
<dbReference type="InterPro" id="IPR036396">
    <property type="entry name" value="Cyt_P450_sf"/>
</dbReference>
<comment type="similarity">
    <text evidence="2 3">Belongs to the cytochrome P450 family.</text>
</comment>
<dbReference type="GO" id="GO:0004497">
    <property type="term" value="F:monooxygenase activity"/>
    <property type="evidence" value="ECO:0007669"/>
    <property type="project" value="UniProtKB-KW"/>
</dbReference>
<dbReference type="GO" id="GO:0016705">
    <property type="term" value="F:oxidoreductase activity, acting on paired donors, with incorporation or reduction of molecular oxygen"/>
    <property type="evidence" value="ECO:0007669"/>
    <property type="project" value="InterPro"/>
</dbReference>
<dbReference type="SUPFAM" id="SSF48264">
    <property type="entry name" value="Cytochrome P450"/>
    <property type="match status" value="1"/>
</dbReference>
<dbReference type="Pfam" id="PF00067">
    <property type="entry name" value="p450"/>
    <property type="match status" value="1"/>
</dbReference>
<evidence type="ECO:0000256" key="4">
    <source>
        <dbReference type="SAM" id="MobiDB-lite"/>
    </source>
</evidence>
<keyword evidence="3" id="KW-0408">Iron</keyword>
<dbReference type="Gene3D" id="1.10.630.10">
    <property type="entry name" value="Cytochrome P450"/>
    <property type="match status" value="1"/>
</dbReference>
<dbReference type="GeneID" id="39850914"/>
<dbReference type="Proteomes" id="UP000296822">
    <property type="component" value="Chromosome"/>
</dbReference>
<reference evidence="5 6" key="1">
    <citation type="journal article" date="2019" name="Nat. Commun.">
        <title>A new type of DNA phosphorothioation-based antiviral system in archaea.</title>
        <authorList>
            <person name="Xiong L."/>
            <person name="Liu S."/>
            <person name="Chen S."/>
            <person name="Xiao Y."/>
            <person name="Zhu B."/>
            <person name="Gao Y."/>
            <person name="Zhang Y."/>
            <person name="Chen B."/>
            <person name="Luo J."/>
            <person name="Deng Z."/>
            <person name="Chen X."/>
            <person name="Wang L."/>
            <person name="Chen S."/>
        </authorList>
    </citation>
    <scope>NUCLEOTIDE SEQUENCE [LARGE SCALE GENOMIC DNA]</scope>
    <source>
        <strain evidence="5 6">JCM 10635</strain>
    </source>
</reference>
<evidence type="ECO:0000256" key="3">
    <source>
        <dbReference type="RuleBase" id="RU000461"/>
    </source>
</evidence>
<accession>A0A4D6HNF8</accession>
<dbReference type="PANTHER" id="PTHR24305">
    <property type="entry name" value="CYTOCHROME P450"/>
    <property type="match status" value="1"/>
</dbReference>
<dbReference type="PROSITE" id="PS00086">
    <property type="entry name" value="CYTOCHROME_P450"/>
    <property type="match status" value="1"/>
</dbReference>